<evidence type="ECO:0000313" key="2">
    <source>
        <dbReference type="Proteomes" id="UP000256405"/>
    </source>
</evidence>
<evidence type="ECO:0000313" key="1">
    <source>
        <dbReference type="EMBL" id="REG92775.1"/>
    </source>
</evidence>
<organism evidence="1 2">
    <name type="scientific">Algoriphagus antarcticus</name>
    <dbReference type="NCBI Taxonomy" id="238540"/>
    <lineage>
        <taxon>Bacteria</taxon>
        <taxon>Pseudomonadati</taxon>
        <taxon>Bacteroidota</taxon>
        <taxon>Cytophagia</taxon>
        <taxon>Cytophagales</taxon>
        <taxon>Cyclobacteriaceae</taxon>
        <taxon>Algoriphagus</taxon>
    </lineage>
</organism>
<name>A0A3E0E3N0_9BACT</name>
<reference evidence="1 2" key="1">
    <citation type="submission" date="2018-08" db="EMBL/GenBank/DDBJ databases">
        <title>Genomic Encyclopedia of Archaeal and Bacterial Type Strains, Phase II (KMG-II): from individual species to whole genera.</title>
        <authorList>
            <person name="Goeker M."/>
        </authorList>
    </citation>
    <scope>NUCLEOTIDE SEQUENCE [LARGE SCALE GENOMIC DNA]</scope>
    <source>
        <strain evidence="1 2">DSM 15986</strain>
    </source>
</reference>
<dbReference type="SUPFAM" id="SSF54427">
    <property type="entry name" value="NTF2-like"/>
    <property type="match status" value="1"/>
</dbReference>
<keyword evidence="2" id="KW-1185">Reference proteome</keyword>
<protein>
    <recommendedName>
        <fullName evidence="3">SnoaL-like protein</fullName>
    </recommendedName>
</protein>
<dbReference type="Gene3D" id="3.10.450.50">
    <property type="match status" value="1"/>
</dbReference>
<sequence length="86" mass="10009">MSPTSLKFEVKNIRFLAPDIPVVYTEETLYADKDFNVPFQQYKKGDIDYKMMTDVFVKKNNKWKITAAQLTLVNQIISPHKPANKN</sequence>
<gene>
    <name evidence="1" type="ORF">C8N25_102178</name>
</gene>
<accession>A0A3E0E3N0</accession>
<dbReference type="AlphaFoldDB" id="A0A3E0E3N0"/>
<dbReference type="InterPro" id="IPR032710">
    <property type="entry name" value="NTF2-like_dom_sf"/>
</dbReference>
<comment type="caution">
    <text evidence="1">The sequence shown here is derived from an EMBL/GenBank/DDBJ whole genome shotgun (WGS) entry which is preliminary data.</text>
</comment>
<proteinExistence type="predicted"/>
<evidence type="ECO:0008006" key="3">
    <source>
        <dbReference type="Google" id="ProtNLM"/>
    </source>
</evidence>
<dbReference type="EMBL" id="QUNF01000002">
    <property type="protein sequence ID" value="REG92775.1"/>
    <property type="molecule type" value="Genomic_DNA"/>
</dbReference>
<dbReference type="Proteomes" id="UP000256405">
    <property type="component" value="Unassembled WGS sequence"/>
</dbReference>